<dbReference type="Proteomes" id="UP000177167">
    <property type="component" value="Unassembled WGS sequence"/>
</dbReference>
<dbReference type="AlphaFoldDB" id="A0A1F8FAV3"/>
<dbReference type="PANTHER" id="PTHR47505">
    <property type="entry name" value="DNA UTILIZATION PROTEIN YHGH"/>
    <property type="match status" value="1"/>
</dbReference>
<dbReference type="Pfam" id="PF00156">
    <property type="entry name" value="Pribosyltran"/>
    <property type="match status" value="1"/>
</dbReference>
<dbReference type="SUPFAM" id="SSF53271">
    <property type="entry name" value="PRTase-like"/>
    <property type="match status" value="1"/>
</dbReference>
<organism evidence="3 4">
    <name type="scientific">Candidatus Yanofskybacteria bacterium RIFCSPHIGHO2_02_FULL_41_11</name>
    <dbReference type="NCBI Taxonomy" id="1802675"/>
    <lineage>
        <taxon>Bacteria</taxon>
        <taxon>Candidatus Yanofskyibacteriota</taxon>
    </lineage>
</organism>
<dbReference type="PANTHER" id="PTHR47505:SF1">
    <property type="entry name" value="DNA UTILIZATION PROTEIN YHGH"/>
    <property type="match status" value="1"/>
</dbReference>
<dbReference type="Gene3D" id="3.40.50.2020">
    <property type="match status" value="1"/>
</dbReference>
<feature type="domain" description="Phosphoribosyltransferase" evidence="2">
    <location>
        <begin position="225"/>
        <end position="267"/>
    </location>
</feature>
<dbReference type="CDD" id="cd06223">
    <property type="entry name" value="PRTases_typeI"/>
    <property type="match status" value="1"/>
</dbReference>
<evidence type="ECO:0000259" key="2">
    <source>
        <dbReference type="Pfam" id="PF00156"/>
    </source>
</evidence>
<evidence type="ECO:0000313" key="3">
    <source>
        <dbReference type="EMBL" id="OGN10331.1"/>
    </source>
</evidence>
<comment type="caution">
    <text evidence="3">The sequence shown here is derived from an EMBL/GenBank/DDBJ whole genome shotgun (WGS) entry which is preliminary data.</text>
</comment>
<protein>
    <recommendedName>
        <fullName evidence="2">Phosphoribosyltransferase domain-containing protein</fullName>
    </recommendedName>
</protein>
<reference evidence="3 4" key="1">
    <citation type="journal article" date="2016" name="Nat. Commun.">
        <title>Thousands of microbial genomes shed light on interconnected biogeochemical processes in an aquifer system.</title>
        <authorList>
            <person name="Anantharaman K."/>
            <person name="Brown C.T."/>
            <person name="Hug L.A."/>
            <person name="Sharon I."/>
            <person name="Castelle C.J."/>
            <person name="Probst A.J."/>
            <person name="Thomas B.C."/>
            <person name="Singh A."/>
            <person name="Wilkins M.J."/>
            <person name="Karaoz U."/>
            <person name="Brodie E.L."/>
            <person name="Williams K.H."/>
            <person name="Hubbard S.S."/>
            <person name="Banfield J.F."/>
        </authorList>
    </citation>
    <scope>NUCLEOTIDE SEQUENCE [LARGE SCALE GENOMIC DNA]</scope>
</reference>
<dbReference type="InterPro" id="IPR051910">
    <property type="entry name" value="ComF/GntX_DNA_util-trans"/>
</dbReference>
<dbReference type="InterPro" id="IPR000836">
    <property type="entry name" value="PRTase_dom"/>
</dbReference>
<comment type="similarity">
    <text evidence="1">Belongs to the ComF/GntX family.</text>
</comment>
<proteinExistence type="inferred from homology"/>
<evidence type="ECO:0000313" key="4">
    <source>
        <dbReference type="Proteomes" id="UP000177167"/>
    </source>
</evidence>
<accession>A0A1F8FAV3</accession>
<sequence>MPNYPQNQRFDRPFFKKALKKSDHGSGLVPHHSASWRIWCGAQKATSWILDVMFPKTCLGCGKFISKSDFDYICRKCFSEIEIKNSFECIGCKKETKFGLTCVFCRKENGIDQLLIAAKLTDPVDRIIKAFKYRFIPDMRKPLLVIAQKSIKKLLSKRFNLFEDNPLIAPIPLHKVRLNERGFNQSWLIAKGIAGAFYLSSDENLLSKKYNFKHQANTKSREERLNNVKNNFVLSDPARIKERTVILVDDICTTGATLNECAKVLKNPPVGEGAKKVIGFVIARGQFKS</sequence>
<dbReference type="EMBL" id="MGJP01000010">
    <property type="protein sequence ID" value="OGN10331.1"/>
    <property type="molecule type" value="Genomic_DNA"/>
</dbReference>
<evidence type="ECO:0000256" key="1">
    <source>
        <dbReference type="ARBA" id="ARBA00008007"/>
    </source>
</evidence>
<gene>
    <name evidence="3" type="ORF">A3J46_00060</name>
</gene>
<name>A0A1F8FAV3_9BACT</name>
<dbReference type="InterPro" id="IPR029057">
    <property type="entry name" value="PRTase-like"/>
</dbReference>